<evidence type="ECO:0000256" key="3">
    <source>
        <dbReference type="ARBA" id="ARBA00022475"/>
    </source>
</evidence>
<dbReference type="GO" id="GO:0004222">
    <property type="term" value="F:metalloendopeptidase activity"/>
    <property type="evidence" value="ECO:0007669"/>
    <property type="project" value="UniProtKB-UniRule"/>
</dbReference>
<feature type="binding site" evidence="12">
    <location>
        <position position="146"/>
    </location>
    <ligand>
        <name>Zn(2+)</name>
        <dbReference type="ChEBI" id="CHEBI:29105"/>
        <note>catalytic</note>
    </ligand>
</feature>
<evidence type="ECO:0000313" key="15">
    <source>
        <dbReference type="Proteomes" id="UP000178743"/>
    </source>
</evidence>
<dbReference type="GO" id="GO:0005886">
    <property type="term" value="C:plasma membrane"/>
    <property type="evidence" value="ECO:0007669"/>
    <property type="project" value="UniProtKB-SubCell"/>
</dbReference>
<dbReference type="GO" id="GO:0006508">
    <property type="term" value="P:proteolysis"/>
    <property type="evidence" value="ECO:0007669"/>
    <property type="project" value="UniProtKB-KW"/>
</dbReference>
<organism evidence="14 15">
    <name type="scientific">Candidatus Giovannonibacteria bacterium RIFCSPHIGHO2_02_FULL_45_40</name>
    <dbReference type="NCBI Taxonomy" id="1798337"/>
    <lineage>
        <taxon>Bacteria</taxon>
        <taxon>Candidatus Giovannoniibacteriota</taxon>
    </lineage>
</organism>
<dbReference type="CDD" id="cd07340">
    <property type="entry name" value="M48B_Htpx_like"/>
    <property type="match status" value="1"/>
</dbReference>
<comment type="caution">
    <text evidence="14">The sequence shown here is derived from an EMBL/GenBank/DDBJ whole genome shotgun (WGS) entry which is preliminary data.</text>
</comment>
<evidence type="ECO:0000256" key="4">
    <source>
        <dbReference type="ARBA" id="ARBA00022670"/>
    </source>
</evidence>
<comment type="subcellular location">
    <subcellularLocation>
        <location evidence="1 12">Cell membrane</location>
        <topology evidence="1 12">Multi-pass membrane protein</topology>
    </subcellularLocation>
</comment>
<dbReference type="GO" id="GO:0008270">
    <property type="term" value="F:zinc ion binding"/>
    <property type="evidence" value="ECO:0007669"/>
    <property type="project" value="UniProtKB-UniRule"/>
</dbReference>
<evidence type="ECO:0000256" key="5">
    <source>
        <dbReference type="ARBA" id="ARBA00022692"/>
    </source>
</evidence>
<dbReference type="InterPro" id="IPR022919">
    <property type="entry name" value="Pept_M48_protease_HtpX"/>
</dbReference>
<feature type="binding site" evidence="12">
    <location>
        <position position="142"/>
    </location>
    <ligand>
        <name>Zn(2+)</name>
        <dbReference type="ChEBI" id="CHEBI:29105"/>
        <note>catalytic</note>
    </ligand>
</feature>
<evidence type="ECO:0000256" key="12">
    <source>
        <dbReference type="HAMAP-Rule" id="MF_00188"/>
    </source>
</evidence>
<proteinExistence type="inferred from homology"/>
<keyword evidence="4 12" id="KW-0645">Protease</keyword>
<keyword evidence="10 12" id="KW-0482">Metalloprotease</keyword>
<feature type="transmembrane region" description="Helical" evidence="12">
    <location>
        <begin position="192"/>
        <end position="215"/>
    </location>
</feature>
<gene>
    <name evidence="12" type="primary">htpX</name>
    <name evidence="14" type="ORF">A3C05_05245</name>
</gene>
<dbReference type="Pfam" id="PF01435">
    <property type="entry name" value="Peptidase_M48"/>
    <property type="match status" value="1"/>
</dbReference>
<evidence type="ECO:0000256" key="10">
    <source>
        <dbReference type="ARBA" id="ARBA00023049"/>
    </source>
</evidence>
<name>A0A1F5WBQ5_9BACT</name>
<feature type="binding site" evidence="12">
    <location>
        <position position="220"/>
    </location>
    <ligand>
        <name>Zn(2+)</name>
        <dbReference type="ChEBI" id="CHEBI:29105"/>
        <note>catalytic</note>
    </ligand>
</feature>
<dbReference type="EC" id="3.4.24.-" evidence="12"/>
<keyword evidence="3 12" id="KW-1003">Cell membrane</keyword>
<dbReference type="Proteomes" id="UP000178743">
    <property type="component" value="Unassembled WGS sequence"/>
</dbReference>
<keyword evidence="8 12" id="KW-0862">Zinc</keyword>
<dbReference type="PANTHER" id="PTHR43221">
    <property type="entry name" value="PROTEASE HTPX"/>
    <property type="match status" value="1"/>
</dbReference>
<keyword evidence="5 12" id="KW-0812">Transmembrane</keyword>
<dbReference type="PANTHER" id="PTHR43221:SF1">
    <property type="entry name" value="PROTEASE HTPX"/>
    <property type="match status" value="1"/>
</dbReference>
<evidence type="ECO:0000313" key="14">
    <source>
        <dbReference type="EMBL" id="OGF73010.1"/>
    </source>
</evidence>
<feature type="active site" evidence="12">
    <location>
        <position position="143"/>
    </location>
</feature>
<dbReference type="AlphaFoldDB" id="A0A1F5WBQ5"/>
<evidence type="ECO:0000256" key="8">
    <source>
        <dbReference type="ARBA" id="ARBA00022833"/>
    </source>
</evidence>
<evidence type="ECO:0000256" key="6">
    <source>
        <dbReference type="ARBA" id="ARBA00022723"/>
    </source>
</evidence>
<evidence type="ECO:0000256" key="11">
    <source>
        <dbReference type="ARBA" id="ARBA00023136"/>
    </source>
</evidence>
<dbReference type="EMBL" id="MFHP01000002">
    <property type="protein sequence ID" value="OGF73010.1"/>
    <property type="molecule type" value="Genomic_DNA"/>
</dbReference>
<dbReference type="HAMAP" id="MF_00188">
    <property type="entry name" value="Pept_M48_protease_HtpX"/>
    <property type="match status" value="1"/>
</dbReference>
<sequence length="300" mass="33289">MTIYTHRDSNIRKTWALFSVFLIVVIWLGWIFSQIYGNASILFFAVIFSSLMSIISYWYSDKIVLAMVRARELQKKDAPELYNIVENLTITAGLPMPRLYLVADRAPNAFATGRDPKHAVVAVTAGILEILDRAELEGVLSHELSHIGNRDMFLNTAAVILAGFISLLADFFMRSMWFGGFRRNEDRNGGGALILIGIALSILAPIAATLMQLAISRKREFLADASGALLTRYPEGLARALEKISKVPIPVAHAVSTTAHLWIADPLKKKPARGWSALGRLFMTHPPIEERIKALRAMSA</sequence>
<accession>A0A1F5WBQ5</accession>
<dbReference type="Gene3D" id="3.30.2010.10">
    <property type="entry name" value="Metalloproteases ('zincins'), catalytic domain"/>
    <property type="match status" value="1"/>
</dbReference>
<evidence type="ECO:0000256" key="2">
    <source>
        <dbReference type="ARBA" id="ARBA00009779"/>
    </source>
</evidence>
<feature type="transmembrane region" description="Helical" evidence="12">
    <location>
        <begin position="39"/>
        <end position="59"/>
    </location>
</feature>
<evidence type="ECO:0000256" key="9">
    <source>
        <dbReference type="ARBA" id="ARBA00022989"/>
    </source>
</evidence>
<keyword evidence="6 12" id="KW-0479">Metal-binding</keyword>
<comment type="similarity">
    <text evidence="2 12">Belongs to the peptidase M48B family.</text>
</comment>
<keyword evidence="9 12" id="KW-1133">Transmembrane helix</keyword>
<dbReference type="InterPro" id="IPR050083">
    <property type="entry name" value="HtpX_protease"/>
</dbReference>
<evidence type="ECO:0000259" key="13">
    <source>
        <dbReference type="Pfam" id="PF01435"/>
    </source>
</evidence>
<keyword evidence="7 12" id="KW-0378">Hydrolase</keyword>
<feature type="transmembrane region" description="Helical" evidence="12">
    <location>
        <begin position="152"/>
        <end position="172"/>
    </location>
</feature>
<feature type="domain" description="Peptidase M48" evidence="13">
    <location>
        <begin position="77"/>
        <end position="298"/>
    </location>
</feature>
<evidence type="ECO:0000256" key="7">
    <source>
        <dbReference type="ARBA" id="ARBA00022801"/>
    </source>
</evidence>
<evidence type="ECO:0000256" key="1">
    <source>
        <dbReference type="ARBA" id="ARBA00004651"/>
    </source>
</evidence>
<dbReference type="InterPro" id="IPR001915">
    <property type="entry name" value="Peptidase_M48"/>
</dbReference>
<protein>
    <recommendedName>
        <fullName evidence="12">Protease HtpX homolog</fullName>
        <ecNumber evidence="12">3.4.24.-</ecNumber>
    </recommendedName>
</protein>
<keyword evidence="11 12" id="KW-0472">Membrane</keyword>
<comment type="cofactor">
    <cofactor evidence="12">
        <name>Zn(2+)</name>
        <dbReference type="ChEBI" id="CHEBI:29105"/>
    </cofactor>
    <text evidence="12">Binds 1 zinc ion per subunit.</text>
</comment>
<feature type="transmembrane region" description="Helical" evidence="12">
    <location>
        <begin position="15"/>
        <end position="33"/>
    </location>
</feature>
<reference evidence="14 15" key="1">
    <citation type="journal article" date="2016" name="Nat. Commun.">
        <title>Thousands of microbial genomes shed light on interconnected biogeochemical processes in an aquifer system.</title>
        <authorList>
            <person name="Anantharaman K."/>
            <person name="Brown C.T."/>
            <person name="Hug L.A."/>
            <person name="Sharon I."/>
            <person name="Castelle C.J."/>
            <person name="Probst A.J."/>
            <person name="Thomas B.C."/>
            <person name="Singh A."/>
            <person name="Wilkins M.J."/>
            <person name="Karaoz U."/>
            <person name="Brodie E.L."/>
            <person name="Williams K.H."/>
            <person name="Hubbard S.S."/>
            <person name="Banfield J.F."/>
        </authorList>
    </citation>
    <scope>NUCLEOTIDE SEQUENCE [LARGE SCALE GENOMIC DNA]</scope>
</reference>